<dbReference type="InterPro" id="IPR000160">
    <property type="entry name" value="GGDEF_dom"/>
</dbReference>
<evidence type="ECO:0000256" key="1">
    <source>
        <dbReference type="SAM" id="Phobius"/>
    </source>
</evidence>
<evidence type="ECO:0000313" key="3">
    <source>
        <dbReference type="EMBL" id="GAA0240852.1"/>
    </source>
</evidence>
<dbReference type="SMART" id="SM00267">
    <property type="entry name" value="GGDEF"/>
    <property type="match status" value="1"/>
</dbReference>
<keyword evidence="1" id="KW-0472">Membrane</keyword>
<comment type="caution">
    <text evidence="3">The sequence shown here is derived from an EMBL/GenBank/DDBJ whole genome shotgun (WGS) entry which is preliminary data.</text>
</comment>
<dbReference type="Gene3D" id="3.30.70.270">
    <property type="match status" value="1"/>
</dbReference>
<keyword evidence="4" id="KW-1185">Reference proteome</keyword>
<dbReference type="RefSeq" id="WP_344649202.1">
    <property type="nucleotide sequence ID" value="NZ_BAAAGX010000010.1"/>
</dbReference>
<keyword evidence="1" id="KW-1133">Transmembrane helix</keyword>
<dbReference type="CDD" id="cd01949">
    <property type="entry name" value="GGDEF"/>
    <property type="match status" value="1"/>
</dbReference>
<dbReference type="Proteomes" id="UP001500967">
    <property type="component" value="Unassembled WGS sequence"/>
</dbReference>
<organism evidence="3 4">
    <name type="scientific">Cryptosporangium japonicum</name>
    <dbReference type="NCBI Taxonomy" id="80872"/>
    <lineage>
        <taxon>Bacteria</taxon>
        <taxon>Bacillati</taxon>
        <taxon>Actinomycetota</taxon>
        <taxon>Actinomycetes</taxon>
        <taxon>Cryptosporangiales</taxon>
        <taxon>Cryptosporangiaceae</taxon>
        <taxon>Cryptosporangium</taxon>
    </lineage>
</organism>
<proteinExistence type="predicted"/>
<keyword evidence="1" id="KW-0812">Transmembrane</keyword>
<feature type="transmembrane region" description="Helical" evidence="1">
    <location>
        <begin position="217"/>
        <end position="234"/>
    </location>
</feature>
<gene>
    <name evidence="3" type="ORF">GCM10009539_27730</name>
</gene>
<feature type="domain" description="GGDEF" evidence="2">
    <location>
        <begin position="338"/>
        <end position="477"/>
    </location>
</feature>
<dbReference type="PANTHER" id="PTHR46663:SF2">
    <property type="entry name" value="GGDEF DOMAIN-CONTAINING PROTEIN"/>
    <property type="match status" value="1"/>
</dbReference>
<dbReference type="Pfam" id="PF00990">
    <property type="entry name" value="GGDEF"/>
    <property type="match status" value="1"/>
</dbReference>
<dbReference type="PANTHER" id="PTHR46663">
    <property type="entry name" value="DIGUANYLATE CYCLASE DGCT-RELATED"/>
    <property type="match status" value="1"/>
</dbReference>
<name>A0ABN0U741_9ACTN</name>
<feature type="transmembrane region" description="Helical" evidence="1">
    <location>
        <begin position="158"/>
        <end position="175"/>
    </location>
</feature>
<feature type="transmembrane region" description="Helical" evidence="1">
    <location>
        <begin position="88"/>
        <end position="109"/>
    </location>
</feature>
<dbReference type="InterPro" id="IPR052163">
    <property type="entry name" value="DGC-Regulatory_Protein"/>
</dbReference>
<accession>A0ABN0U741</accession>
<dbReference type="SUPFAM" id="SSF55073">
    <property type="entry name" value="Nucleotide cyclase"/>
    <property type="match status" value="1"/>
</dbReference>
<feature type="transmembrane region" description="Helical" evidence="1">
    <location>
        <begin position="33"/>
        <end position="49"/>
    </location>
</feature>
<sequence>MSARRTAIFLALVLLGVTASVLSYATTPGSVGYLVAYAVVVGLAWRSAVRRSRPDRGPGLLVAAAITLWMTGDLIEAVQYYFFTVPPVGPSDVCWLGGYPLLAVALVQMARRRAPGQLRGAVLDGATLTMAAAMLSWQFLISPLLATGESLASSVVPALYPVADVVLLAGVLIIALSPGGRGRPTQYLFGGVTVYLAVDLGYNLLPYVVSYDLVARLGPLVLAGNGLLVAALLHPASTELLRPGARLRTLHAARVLFLGCALMTAPTLAILRSDVGGTEVAALAATAACAAFILARFTAAVREQERTQAQLAYQAHHDPLTGLANRSVLTDRLGEAATPVAVLYLDLDGFKQVNDRLGHEAGDAVLQAVAARLSAAVRRTDLVSRLGGDEFVLLCPGATEADAIELADRVLRDVAEPVPYRGEQLRVGVSIGIASLTGADGADDPAGVVPSALLRSADSAMYDAKRLGRGNWVLAGA</sequence>
<dbReference type="InterPro" id="IPR029787">
    <property type="entry name" value="Nucleotide_cyclase"/>
</dbReference>
<protein>
    <recommendedName>
        <fullName evidence="2">GGDEF domain-containing protein</fullName>
    </recommendedName>
</protein>
<reference evidence="3 4" key="1">
    <citation type="journal article" date="2019" name="Int. J. Syst. Evol. Microbiol.">
        <title>The Global Catalogue of Microorganisms (GCM) 10K type strain sequencing project: providing services to taxonomists for standard genome sequencing and annotation.</title>
        <authorList>
            <consortium name="The Broad Institute Genomics Platform"/>
            <consortium name="The Broad Institute Genome Sequencing Center for Infectious Disease"/>
            <person name="Wu L."/>
            <person name="Ma J."/>
        </authorList>
    </citation>
    <scope>NUCLEOTIDE SEQUENCE [LARGE SCALE GENOMIC DNA]</scope>
    <source>
        <strain evidence="3 4">JCM 10425</strain>
    </source>
</reference>
<feature type="transmembrane region" description="Helical" evidence="1">
    <location>
        <begin position="187"/>
        <end position="205"/>
    </location>
</feature>
<feature type="transmembrane region" description="Helical" evidence="1">
    <location>
        <begin position="280"/>
        <end position="299"/>
    </location>
</feature>
<evidence type="ECO:0000313" key="4">
    <source>
        <dbReference type="Proteomes" id="UP001500967"/>
    </source>
</evidence>
<dbReference type="NCBIfam" id="TIGR00254">
    <property type="entry name" value="GGDEF"/>
    <property type="match status" value="1"/>
</dbReference>
<feature type="transmembrane region" description="Helical" evidence="1">
    <location>
        <begin position="61"/>
        <end position="82"/>
    </location>
</feature>
<dbReference type="PROSITE" id="PS50887">
    <property type="entry name" value="GGDEF"/>
    <property type="match status" value="1"/>
</dbReference>
<evidence type="ECO:0000259" key="2">
    <source>
        <dbReference type="PROSITE" id="PS50887"/>
    </source>
</evidence>
<dbReference type="InterPro" id="IPR043128">
    <property type="entry name" value="Rev_trsase/Diguanyl_cyclase"/>
</dbReference>
<feature type="transmembrane region" description="Helical" evidence="1">
    <location>
        <begin position="121"/>
        <end position="146"/>
    </location>
</feature>
<dbReference type="EMBL" id="BAAAGX010000010">
    <property type="protein sequence ID" value="GAA0240852.1"/>
    <property type="molecule type" value="Genomic_DNA"/>
</dbReference>
<feature type="transmembrane region" description="Helical" evidence="1">
    <location>
        <begin position="255"/>
        <end position="274"/>
    </location>
</feature>